<comment type="catalytic activity">
    <reaction evidence="7 8">
        <text>dTMP + ATP = dTDP + ADP</text>
        <dbReference type="Rhea" id="RHEA:13517"/>
        <dbReference type="ChEBI" id="CHEBI:30616"/>
        <dbReference type="ChEBI" id="CHEBI:58369"/>
        <dbReference type="ChEBI" id="CHEBI:63528"/>
        <dbReference type="ChEBI" id="CHEBI:456216"/>
        <dbReference type="EC" id="2.7.4.9"/>
    </reaction>
</comment>
<dbReference type="GO" id="GO:0005737">
    <property type="term" value="C:cytoplasm"/>
    <property type="evidence" value="ECO:0007669"/>
    <property type="project" value="TreeGrafter"/>
</dbReference>
<evidence type="ECO:0000256" key="5">
    <source>
        <dbReference type="ARBA" id="ARBA00022777"/>
    </source>
</evidence>
<evidence type="ECO:0000256" key="4">
    <source>
        <dbReference type="ARBA" id="ARBA00022741"/>
    </source>
</evidence>
<dbReference type="GO" id="GO:0006227">
    <property type="term" value="P:dUDP biosynthetic process"/>
    <property type="evidence" value="ECO:0007669"/>
    <property type="project" value="TreeGrafter"/>
</dbReference>
<protein>
    <recommendedName>
        <fullName evidence="8">Thymidylate kinase</fullName>
        <ecNumber evidence="8">2.7.4.9</ecNumber>
    </recommendedName>
    <alternativeName>
        <fullName evidence="8">dTMP kinase</fullName>
    </alternativeName>
</protein>
<dbReference type="GO" id="GO:0006233">
    <property type="term" value="P:dTDP biosynthetic process"/>
    <property type="evidence" value="ECO:0007669"/>
    <property type="project" value="InterPro"/>
</dbReference>
<reference evidence="10 11" key="1">
    <citation type="journal article" date="2016" name="Nat. Commun.">
        <title>Thousands of microbial genomes shed light on interconnected biogeochemical processes in an aquifer system.</title>
        <authorList>
            <person name="Anantharaman K."/>
            <person name="Brown C.T."/>
            <person name="Hug L.A."/>
            <person name="Sharon I."/>
            <person name="Castelle C.J."/>
            <person name="Probst A.J."/>
            <person name="Thomas B.C."/>
            <person name="Singh A."/>
            <person name="Wilkins M.J."/>
            <person name="Karaoz U."/>
            <person name="Brodie E.L."/>
            <person name="Williams K.H."/>
            <person name="Hubbard S.S."/>
            <person name="Banfield J.F."/>
        </authorList>
    </citation>
    <scope>NUCLEOTIDE SEQUENCE [LARGE SCALE GENOMIC DNA]</scope>
</reference>
<dbReference type="EMBL" id="MFAY01000066">
    <property type="protein sequence ID" value="OGD87092.1"/>
    <property type="molecule type" value="Genomic_DNA"/>
</dbReference>
<proteinExistence type="inferred from homology"/>
<dbReference type="GO" id="GO:0004798">
    <property type="term" value="F:dTMP kinase activity"/>
    <property type="evidence" value="ECO:0007669"/>
    <property type="project" value="UniProtKB-UniRule"/>
</dbReference>
<evidence type="ECO:0000259" key="9">
    <source>
        <dbReference type="Pfam" id="PF02223"/>
    </source>
</evidence>
<evidence type="ECO:0000256" key="3">
    <source>
        <dbReference type="ARBA" id="ARBA00022727"/>
    </source>
</evidence>
<evidence type="ECO:0000313" key="11">
    <source>
        <dbReference type="Proteomes" id="UP000178577"/>
    </source>
</evidence>
<dbReference type="EC" id="2.7.4.9" evidence="8"/>
<evidence type="ECO:0000256" key="1">
    <source>
        <dbReference type="ARBA" id="ARBA00009776"/>
    </source>
</evidence>
<sequence length="219" mass="25060">MNKGRLIVFEGADGTGKTTQAKLFFNFLQKKKIPAVLTSFPRYDSLWGKMIRRYLDGEFGSTASVSPYLASLIYAGDRLIAKDEIKKWLDSGKFVICDRYVASNIAHQGAKISDKTKKEKFINWIEELEYKENQIPKEDLVILLTMPGNVAQKLMRGRVKDIHEQDSSYQARVANIFEELAEKRPNWVAVSNVEDSKLRDLKEIHLEIVKILDSKSIFA</sequence>
<evidence type="ECO:0000256" key="2">
    <source>
        <dbReference type="ARBA" id="ARBA00022679"/>
    </source>
</evidence>
<feature type="domain" description="Thymidylate kinase-like" evidence="9">
    <location>
        <begin position="9"/>
        <end position="196"/>
    </location>
</feature>
<dbReference type="Proteomes" id="UP000178577">
    <property type="component" value="Unassembled WGS sequence"/>
</dbReference>
<dbReference type="InterPro" id="IPR027417">
    <property type="entry name" value="P-loop_NTPase"/>
</dbReference>
<dbReference type="CDD" id="cd01672">
    <property type="entry name" value="TMPK"/>
    <property type="match status" value="1"/>
</dbReference>
<dbReference type="Gene3D" id="3.40.50.300">
    <property type="entry name" value="P-loop containing nucleotide triphosphate hydrolases"/>
    <property type="match status" value="1"/>
</dbReference>
<dbReference type="GO" id="GO:0005524">
    <property type="term" value="F:ATP binding"/>
    <property type="evidence" value="ECO:0007669"/>
    <property type="project" value="UniProtKB-UniRule"/>
</dbReference>
<dbReference type="PANTHER" id="PTHR10344">
    <property type="entry name" value="THYMIDYLATE KINASE"/>
    <property type="match status" value="1"/>
</dbReference>
<keyword evidence="4 8" id="KW-0547">Nucleotide-binding</keyword>
<dbReference type="InterPro" id="IPR039430">
    <property type="entry name" value="Thymidylate_kin-like_dom"/>
</dbReference>
<dbReference type="NCBIfam" id="TIGR00041">
    <property type="entry name" value="DTMP_kinase"/>
    <property type="match status" value="1"/>
</dbReference>
<comment type="similarity">
    <text evidence="1 8">Belongs to the thymidylate kinase family.</text>
</comment>
<keyword evidence="3 8" id="KW-0545">Nucleotide biosynthesis</keyword>
<accession>A0A1F5G5E0</accession>
<dbReference type="AlphaFoldDB" id="A0A1F5G5E0"/>
<organism evidence="10 11">
    <name type="scientific">Candidatus Curtissbacteria bacterium RIFCSPHIGHO2_01_FULL_40_12</name>
    <dbReference type="NCBI Taxonomy" id="1797710"/>
    <lineage>
        <taxon>Bacteria</taxon>
        <taxon>Candidatus Curtissiibacteriota</taxon>
    </lineage>
</organism>
<comment type="caution">
    <text evidence="10">The sequence shown here is derived from an EMBL/GenBank/DDBJ whole genome shotgun (WGS) entry which is preliminary data.</text>
</comment>
<keyword evidence="6 8" id="KW-0067">ATP-binding</keyword>
<dbReference type="HAMAP" id="MF_00165">
    <property type="entry name" value="Thymidylate_kinase"/>
    <property type="match status" value="1"/>
</dbReference>
<dbReference type="GO" id="GO:0006235">
    <property type="term" value="P:dTTP biosynthetic process"/>
    <property type="evidence" value="ECO:0007669"/>
    <property type="project" value="UniProtKB-UniRule"/>
</dbReference>
<gene>
    <name evidence="8" type="primary">tmk</name>
    <name evidence="10" type="ORF">A2693_04045</name>
</gene>
<evidence type="ECO:0000313" key="10">
    <source>
        <dbReference type="EMBL" id="OGD87092.1"/>
    </source>
</evidence>
<dbReference type="PANTHER" id="PTHR10344:SF4">
    <property type="entry name" value="UMP-CMP KINASE 2, MITOCHONDRIAL"/>
    <property type="match status" value="1"/>
</dbReference>
<comment type="function">
    <text evidence="8">Phosphorylation of dTMP to form dTDP in both de novo and salvage pathways of dTTP synthesis.</text>
</comment>
<dbReference type="Pfam" id="PF02223">
    <property type="entry name" value="Thymidylate_kin"/>
    <property type="match status" value="1"/>
</dbReference>
<keyword evidence="2 8" id="KW-0808">Transferase</keyword>
<dbReference type="InterPro" id="IPR018094">
    <property type="entry name" value="Thymidylate_kinase"/>
</dbReference>
<name>A0A1F5G5E0_9BACT</name>
<dbReference type="SUPFAM" id="SSF52540">
    <property type="entry name" value="P-loop containing nucleoside triphosphate hydrolases"/>
    <property type="match status" value="1"/>
</dbReference>
<evidence type="ECO:0000256" key="6">
    <source>
        <dbReference type="ARBA" id="ARBA00022840"/>
    </source>
</evidence>
<keyword evidence="5 8" id="KW-0418">Kinase</keyword>
<evidence type="ECO:0000256" key="8">
    <source>
        <dbReference type="HAMAP-Rule" id="MF_00165"/>
    </source>
</evidence>
<evidence type="ECO:0000256" key="7">
    <source>
        <dbReference type="ARBA" id="ARBA00048743"/>
    </source>
</evidence>
<feature type="binding site" evidence="8">
    <location>
        <begin position="11"/>
        <end position="18"/>
    </location>
    <ligand>
        <name>ATP</name>
        <dbReference type="ChEBI" id="CHEBI:30616"/>
    </ligand>
</feature>